<sequence>MELALDAIDVAGLMTVAAAAGWVDAVVGGGGLLLIPALLLSFPQLSPAVALGTNKLTAITGTAVAAVTYARRTKLPRSVAVPAALLAVPAAGCGALAASEVPADWFRPVVMALLVAVAVFVAMRPKFGALQDTDIVTRRRRLTAIAIAGCGIGFYDGVFGPGTGTFLILVFTGLLSLEFLQSSALAKMVNVGTNLGALIVFALQGQVLWLLGAAMAVCNVVGAAVGARTALRRGSGFVRIVLIVAVTGMVLKLGFDQFG</sequence>
<keyword evidence="7 8" id="KW-0472">Membrane</keyword>
<dbReference type="Pfam" id="PF01925">
    <property type="entry name" value="TauE"/>
    <property type="match status" value="1"/>
</dbReference>
<keyword evidence="3" id="KW-0813">Transport</keyword>
<evidence type="ECO:0000256" key="1">
    <source>
        <dbReference type="ARBA" id="ARBA00004651"/>
    </source>
</evidence>
<feature type="transmembrane region" description="Helical" evidence="8">
    <location>
        <begin position="144"/>
        <end position="175"/>
    </location>
</feature>
<organism evidence="9 10">
    <name type="scientific">Streptomyces phyllanthi</name>
    <dbReference type="NCBI Taxonomy" id="1803180"/>
    <lineage>
        <taxon>Bacteria</taxon>
        <taxon>Bacillati</taxon>
        <taxon>Actinomycetota</taxon>
        <taxon>Actinomycetes</taxon>
        <taxon>Kitasatosporales</taxon>
        <taxon>Streptomycetaceae</taxon>
        <taxon>Streptomyces</taxon>
    </lineage>
</organism>
<dbReference type="InterPro" id="IPR002781">
    <property type="entry name" value="TM_pro_TauE-like"/>
</dbReference>
<evidence type="ECO:0000313" key="9">
    <source>
        <dbReference type="EMBL" id="MPY42417.1"/>
    </source>
</evidence>
<dbReference type="OrthoDB" id="554695at2"/>
<reference evidence="9 10" key="1">
    <citation type="submission" date="2019-07" db="EMBL/GenBank/DDBJ databases">
        <title>New species of Amycolatopsis and Streptomyces.</title>
        <authorList>
            <person name="Duangmal K."/>
            <person name="Teo W.F.A."/>
            <person name="Lipun K."/>
        </authorList>
    </citation>
    <scope>NUCLEOTIDE SEQUENCE [LARGE SCALE GENOMIC DNA]</scope>
    <source>
        <strain evidence="9 10">TISTR 2346</strain>
    </source>
</reference>
<evidence type="ECO:0000313" key="10">
    <source>
        <dbReference type="Proteomes" id="UP000326979"/>
    </source>
</evidence>
<feature type="transmembrane region" description="Helical" evidence="8">
    <location>
        <begin position="195"/>
        <end position="225"/>
    </location>
</feature>
<dbReference type="Proteomes" id="UP000326979">
    <property type="component" value="Unassembled WGS sequence"/>
</dbReference>
<dbReference type="PANTHER" id="PTHR30269">
    <property type="entry name" value="TRANSMEMBRANE PROTEIN YFCA"/>
    <property type="match status" value="1"/>
</dbReference>
<evidence type="ECO:0000256" key="7">
    <source>
        <dbReference type="ARBA" id="ARBA00023136"/>
    </source>
</evidence>
<keyword evidence="10" id="KW-1185">Reference proteome</keyword>
<proteinExistence type="inferred from homology"/>
<evidence type="ECO:0000256" key="5">
    <source>
        <dbReference type="ARBA" id="ARBA00022692"/>
    </source>
</evidence>
<feature type="transmembrane region" description="Helical" evidence="8">
    <location>
        <begin position="105"/>
        <end position="123"/>
    </location>
</feature>
<keyword evidence="4 8" id="KW-1003">Cell membrane</keyword>
<evidence type="ECO:0000256" key="3">
    <source>
        <dbReference type="ARBA" id="ARBA00022448"/>
    </source>
</evidence>
<comment type="subcellular location">
    <subcellularLocation>
        <location evidence="1 8">Cell membrane</location>
        <topology evidence="1 8">Multi-pass membrane protein</topology>
    </subcellularLocation>
</comment>
<dbReference type="PANTHER" id="PTHR30269:SF0">
    <property type="entry name" value="MEMBRANE TRANSPORTER PROTEIN YFCA-RELATED"/>
    <property type="match status" value="1"/>
</dbReference>
<evidence type="ECO:0000256" key="8">
    <source>
        <dbReference type="RuleBase" id="RU363041"/>
    </source>
</evidence>
<dbReference type="EMBL" id="VJZE01000151">
    <property type="protein sequence ID" value="MPY42417.1"/>
    <property type="molecule type" value="Genomic_DNA"/>
</dbReference>
<evidence type="ECO:0000256" key="6">
    <source>
        <dbReference type="ARBA" id="ARBA00022989"/>
    </source>
</evidence>
<dbReference type="InterPro" id="IPR052017">
    <property type="entry name" value="TSUP"/>
</dbReference>
<evidence type="ECO:0000256" key="4">
    <source>
        <dbReference type="ARBA" id="ARBA00022475"/>
    </source>
</evidence>
<feature type="transmembrane region" description="Helical" evidence="8">
    <location>
        <begin position="45"/>
        <end position="67"/>
    </location>
</feature>
<dbReference type="RefSeq" id="WP_152786726.1">
    <property type="nucleotide sequence ID" value="NZ_BAABEQ010000004.1"/>
</dbReference>
<keyword evidence="6 8" id="KW-1133">Transmembrane helix</keyword>
<feature type="transmembrane region" description="Helical" evidence="8">
    <location>
        <begin position="237"/>
        <end position="255"/>
    </location>
</feature>
<feature type="transmembrane region" description="Helical" evidence="8">
    <location>
        <begin position="12"/>
        <end position="39"/>
    </location>
</feature>
<keyword evidence="5 8" id="KW-0812">Transmembrane</keyword>
<name>A0A5N8W4K5_9ACTN</name>
<comment type="caution">
    <text evidence="9">The sequence shown here is derived from an EMBL/GenBank/DDBJ whole genome shotgun (WGS) entry which is preliminary data.</text>
</comment>
<feature type="transmembrane region" description="Helical" evidence="8">
    <location>
        <begin position="79"/>
        <end position="99"/>
    </location>
</feature>
<gene>
    <name evidence="9" type="ORF">FNH04_21665</name>
</gene>
<dbReference type="GO" id="GO:0005886">
    <property type="term" value="C:plasma membrane"/>
    <property type="evidence" value="ECO:0007669"/>
    <property type="project" value="UniProtKB-SubCell"/>
</dbReference>
<evidence type="ECO:0000256" key="2">
    <source>
        <dbReference type="ARBA" id="ARBA00009142"/>
    </source>
</evidence>
<dbReference type="AlphaFoldDB" id="A0A5N8W4K5"/>
<comment type="similarity">
    <text evidence="2 8">Belongs to the 4-toluene sulfonate uptake permease (TSUP) (TC 2.A.102) family.</text>
</comment>
<protein>
    <recommendedName>
        <fullName evidence="8">Probable membrane transporter protein</fullName>
    </recommendedName>
</protein>
<accession>A0A5N8W4K5</accession>